<keyword evidence="2" id="KW-1185">Reference proteome</keyword>
<dbReference type="Gene3D" id="3.10.129.10">
    <property type="entry name" value="Hotdog Thioesterase"/>
    <property type="match status" value="1"/>
</dbReference>
<dbReference type="InterPro" id="IPR029069">
    <property type="entry name" value="HotDog_dom_sf"/>
</dbReference>
<gene>
    <name evidence="1" type="ORF">JOF36_003489</name>
</gene>
<evidence type="ECO:0000313" key="1">
    <source>
        <dbReference type="EMBL" id="MBP2367793.1"/>
    </source>
</evidence>
<dbReference type="RefSeq" id="WP_210027967.1">
    <property type="nucleotide sequence ID" value="NZ_JAGINU010000001.1"/>
</dbReference>
<dbReference type="SUPFAM" id="SSF54637">
    <property type="entry name" value="Thioesterase/thiol ester dehydrase-isomerase"/>
    <property type="match status" value="1"/>
</dbReference>
<name>A0ABS4VVP1_9PSEU</name>
<protein>
    <recommendedName>
        <fullName evidence="3">MaoC dehydratase-like protein</fullName>
    </recommendedName>
</protein>
<sequence length="149" mass="15929">MGVVAEDRVRSLVGHRFPGARYRIDAAAELELREVAGAAPAEGDTAHPLMVFLVAQGGIGIDLDSLFALCHAGTADGVMLGEWSVEQRAPLRIGAEYLVRGGIDDVVRKSGARAGVFDIVTMGLDVLGDGDPEPYARVRTSFVFPRRPR</sequence>
<accession>A0ABS4VVP1</accession>
<comment type="caution">
    <text evidence="1">The sequence shown here is derived from an EMBL/GenBank/DDBJ whole genome shotgun (WGS) entry which is preliminary data.</text>
</comment>
<organism evidence="1 2">
    <name type="scientific">Pseudonocardia parietis</name>
    <dbReference type="NCBI Taxonomy" id="570936"/>
    <lineage>
        <taxon>Bacteria</taxon>
        <taxon>Bacillati</taxon>
        <taxon>Actinomycetota</taxon>
        <taxon>Actinomycetes</taxon>
        <taxon>Pseudonocardiales</taxon>
        <taxon>Pseudonocardiaceae</taxon>
        <taxon>Pseudonocardia</taxon>
    </lineage>
</organism>
<evidence type="ECO:0008006" key="3">
    <source>
        <dbReference type="Google" id="ProtNLM"/>
    </source>
</evidence>
<evidence type="ECO:0000313" key="2">
    <source>
        <dbReference type="Proteomes" id="UP001519295"/>
    </source>
</evidence>
<dbReference type="Proteomes" id="UP001519295">
    <property type="component" value="Unassembled WGS sequence"/>
</dbReference>
<dbReference type="EMBL" id="JAGINU010000001">
    <property type="protein sequence ID" value="MBP2367793.1"/>
    <property type="molecule type" value="Genomic_DNA"/>
</dbReference>
<proteinExistence type="predicted"/>
<reference evidence="1 2" key="1">
    <citation type="submission" date="2021-03" db="EMBL/GenBank/DDBJ databases">
        <title>Sequencing the genomes of 1000 actinobacteria strains.</title>
        <authorList>
            <person name="Klenk H.-P."/>
        </authorList>
    </citation>
    <scope>NUCLEOTIDE SEQUENCE [LARGE SCALE GENOMIC DNA]</scope>
    <source>
        <strain evidence="1 2">DSM 45256</strain>
    </source>
</reference>